<dbReference type="InterPro" id="IPR000683">
    <property type="entry name" value="Gfo/Idh/MocA-like_OxRdtase_N"/>
</dbReference>
<dbReference type="Proteomes" id="UP000187464">
    <property type="component" value="Chromosome I"/>
</dbReference>
<dbReference type="Gene3D" id="3.30.360.10">
    <property type="entry name" value="Dihydrodipicolinate Reductase, domain 2"/>
    <property type="match status" value="1"/>
</dbReference>
<feature type="domain" description="Gfo/Idh/MocA-like oxidoreductase N-terminal" evidence="2">
    <location>
        <begin position="40"/>
        <end position="165"/>
    </location>
</feature>
<evidence type="ECO:0000313" key="4">
    <source>
        <dbReference type="EMBL" id="SCD21018.1"/>
    </source>
</evidence>
<dbReference type="STRING" id="1642647.PSM36_2213"/>
<dbReference type="Pfam" id="PF19051">
    <property type="entry name" value="GFO_IDH_MocA_C2"/>
    <property type="match status" value="1"/>
</dbReference>
<dbReference type="PROSITE" id="PS51318">
    <property type="entry name" value="TAT"/>
    <property type="match status" value="1"/>
</dbReference>
<keyword evidence="1" id="KW-0560">Oxidoreductase</keyword>
<dbReference type="Pfam" id="PF01408">
    <property type="entry name" value="GFO_IDH_MocA"/>
    <property type="match status" value="1"/>
</dbReference>
<dbReference type="RefSeq" id="WP_076930911.1">
    <property type="nucleotide sequence ID" value="NZ_LT605205.1"/>
</dbReference>
<dbReference type="PANTHER" id="PTHR43818:SF11">
    <property type="entry name" value="BCDNA.GH03377"/>
    <property type="match status" value="1"/>
</dbReference>
<evidence type="ECO:0000256" key="1">
    <source>
        <dbReference type="ARBA" id="ARBA00023002"/>
    </source>
</evidence>
<reference evidence="5" key="1">
    <citation type="submission" date="2016-08" db="EMBL/GenBank/DDBJ databases">
        <authorList>
            <person name="Wibberg D."/>
        </authorList>
    </citation>
    <scope>NUCLEOTIDE SEQUENCE [LARGE SCALE GENOMIC DNA]</scope>
</reference>
<accession>A0A1R3T6W2</accession>
<feature type="domain" description="Gfo/Idh/MocA-like oxidoreductase bacterial type C-terminal" evidence="3">
    <location>
        <begin position="214"/>
        <end position="436"/>
    </location>
</feature>
<sequence length="439" mass="49538">MNGRRDFLKKSTTIVAGSFIMPTIVPASVFGKNAPSNKITVACIGCGRQMVKPNIPQLLESPHGQVVAVCDVDTWRMDKAQKQVDGYYSAIKGTDYKGCKTYTDYRKLLLDKSIDAVMLSLPDHWHVPAAIDAARAGKHISLEKPISTCIKHGRKLVEVIKKYGIVTRNDSEFRTLTNFWKAVEIVRNGRIGKIRKIYVSVPPELNGDPLPPQQTMPVPAELDYDFWLGPAWEAPYTEKRVHAVKAYGRPGWMRVSDYCNGMISNWGAHLMGIMQWGNNSEYTGPVEIEGSGNFDKGLWNTMNRFDIHYRFADGVEVFFNIERAYVRFEGVNGWVEIGYPDKLSASSPEIINTPLGRDEKSFKVELNDKDDFLLAIKENRKSLEPLEMAHRTISMCQLGLIAIKIGSKLNWDSVSEDFIGDNAASTMLNIPIREKYFKF</sequence>
<dbReference type="KEGG" id="psac:PSM36_2213"/>
<dbReference type="InterPro" id="IPR036291">
    <property type="entry name" value="NAD(P)-bd_dom_sf"/>
</dbReference>
<evidence type="ECO:0000259" key="2">
    <source>
        <dbReference type="Pfam" id="PF01408"/>
    </source>
</evidence>
<dbReference type="SUPFAM" id="SSF51735">
    <property type="entry name" value="NAD(P)-binding Rossmann-fold domains"/>
    <property type="match status" value="1"/>
</dbReference>
<dbReference type="InterPro" id="IPR050463">
    <property type="entry name" value="Gfo/Idh/MocA_oxidrdct_glycsds"/>
</dbReference>
<gene>
    <name evidence="4" type="ORF">PSM36_2213</name>
</gene>
<dbReference type="GO" id="GO:0016491">
    <property type="term" value="F:oxidoreductase activity"/>
    <property type="evidence" value="ECO:0007669"/>
    <property type="project" value="UniProtKB-KW"/>
</dbReference>
<dbReference type="SUPFAM" id="SSF55347">
    <property type="entry name" value="Glyceraldehyde-3-phosphate dehydrogenase-like, C-terminal domain"/>
    <property type="match status" value="1"/>
</dbReference>
<dbReference type="EMBL" id="LT605205">
    <property type="protein sequence ID" value="SCD21018.1"/>
    <property type="molecule type" value="Genomic_DNA"/>
</dbReference>
<keyword evidence="5" id="KW-1185">Reference proteome</keyword>
<evidence type="ECO:0000259" key="3">
    <source>
        <dbReference type="Pfam" id="PF19051"/>
    </source>
</evidence>
<dbReference type="InterPro" id="IPR006311">
    <property type="entry name" value="TAT_signal"/>
</dbReference>
<name>A0A1R3T6W2_9BACT</name>
<dbReference type="AlphaFoldDB" id="A0A1R3T6W2"/>
<dbReference type="Gene3D" id="3.40.50.720">
    <property type="entry name" value="NAD(P)-binding Rossmann-like Domain"/>
    <property type="match status" value="1"/>
</dbReference>
<dbReference type="PANTHER" id="PTHR43818">
    <property type="entry name" value="BCDNA.GH03377"/>
    <property type="match status" value="1"/>
</dbReference>
<proteinExistence type="predicted"/>
<dbReference type="InterPro" id="IPR043906">
    <property type="entry name" value="Gfo/Idh/MocA_OxRdtase_bact_C"/>
</dbReference>
<dbReference type="GO" id="GO:0000166">
    <property type="term" value="F:nucleotide binding"/>
    <property type="evidence" value="ECO:0007669"/>
    <property type="project" value="InterPro"/>
</dbReference>
<protein>
    <submittedName>
        <fullName evidence="4">Oxidoreductase domain-containing protein</fullName>
    </submittedName>
</protein>
<evidence type="ECO:0000313" key="5">
    <source>
        <dbReference type="Proteomes" id="UP000187464"/>
    </source>
</evidence>
<organism evidence="4 5">
    <name type="scientific">Proteiniphilum saccharofermentans</name>
    <dbReference type="NCBI Taxonomy" id="1642647"/>
    <lineage>
        <taxon>Bacteria</taxon>
        <taxon>Pseudomonadati</taxon>
        <taxon>Bacteroidota</taxon>
        <taxon>Bacteroidia</taxon>
        <taxon>Bacteroidales</taxon>
        <taxon>Dysgonomonadaceae</taxon>
        <taxon>Proteiniphilum</taxon>
    </lineage>
</organism>